<feature type="domain" description="RING-type" evidence="9">
    <location>
        <begin position="127"/>
        <end position="169"/>
    </location>
</feature>
<evidence type="ECO:0000313" key="10">
    <source>
        <dbReference type="EMBL" id="KAK1693895.1"/>
    </source>
</evidence>
<organism evidence="10 11">
    <name type="scientific">Lolium multiflorum</name>
    <name type="common">Italian ryegrass</name>
    <name type="synonym">Lolium perenne subsp. multiflorum</name>
    <dbReference type="NCBI Taxonomy" id="4521"/>
    <lineage>
        <taxon>Eukaryota</taxon>
        <taxon>Viridiplantae</taxon>
        <taxon>Streptophyta</taxon>
        <taxon>Embryophyta</taxon>
        <taxon>Tracheophyta</taxon>
        <taxon>Spermatophyta</taxon>
        <taxon>Magnoliopsida</taxon>
        <taxon>Liliopsida</taxon>
        <taxon>Poales</taxon>
        <taxon>Poaceae</taxon>
        <taxon>BOP clade</taxon>
        <taxon>Pooideae</taxon>
        <taxon>Poodae</taxon>
        <taxon>Poeae</taxon>
        <taxon>Poeae Chloroplast Group 2 (Poeae type)</taxon>
        <taxon>Loliodinae</taxon>
        <taxon>Loliinae</taxon>
        <taxon>Lolium</taxon>
    </lineage>
</organism>
<keyword evidence="4 7" id="KW-0863">Zinc-finger</keyword>
<dbReference type="InterPro" id="IPR013083">
    <property type="entry name" value="Znf_RING/FYVE/PHD"/>
</dbReference>
<dbReference type="PANTHER" id="PTHR14155">
    <property type="entry name" value="RING FINGER DOMAIN-CONTAINING"/>
    <property type="match status" value="1"/>
</dbReference>
<evidence type="ECO:0000256" key="8">
    <source>
        <dbReference type="SAM" id="Phobius"/>
    </source>
</evidence>
<keyword evidence="8" id="KW-0812">Transmembrane</keyword>
<gene>
    <name evidence="10" type="ORF">QYE76_010592</name>
</gene>
<dbReference type="CDD" id="cd16461">
    <property type="entry name" value="RING-H2_EL5-like"/>
    <property type="match status" value="1"/>
</dbReference>
<evidence type="ECO:0000256" key="4">
    <source>
        <dbReference type="ARBA" id="ARBA00022771"/>
    </source>
</evidence>
<accession>A0AAD8TTW6</accession>
<protein>
    <recommendedName>
        <fullName evidence="2">RING-type E3 ubiquitin transferase</fullName>
        <ecNumber evidence="2">2.3.2.27</ecNumber>
    </recommendedName>
</protein>
<dbReference type="EMBL" id="JAUUTY010000001">
    <property type="protein sequence ID" value="KAK1693895.1"/>
    <property type="molecule type" value="Genomic_DNA"/>
</dbReference>
<evidence type="ECO:0000256" key="6">
    <source>
        <dbReference type="ARBA" id="ARBA00024209"/>
    </source>
</evidence>
<dbReference type="InterPro" id="IPR001841">
    <property type="entry name" value="Znf_RING"/>
</dbReference>
<keyword evidence="8" id="KW-0472">Membrane</keyword>
<proteinExistence type="inferred from homology"/>
<dbReference type="Proteomes" id="UP001231189">
    <property type="component" value="Unassembled WGS sequence"/>
</dbReference>
<reference evidence="10" key="1">
    <citation type="submission" date="2023-07" db="EMBL/GenBank/DDBJ databases">
        <title>A chromosome-level genome assembly of Lolium multiflorum.</title>
        <authorList>
            <person name="Chen Y."/>
            <person name="Copetti D."/>
            <person name="Kolliker R."/>
            <person name="Studer B."/>
        </authorList>
    </citation>
    <scope>NUCLEOTIDE SEQUENCE</scope>
    <source>
        <strain evidence="10">02402/16</strain>
        <tissue evidence="10">Leaf</tissue>
    </source>
</reference>
<evidence type="ECO:0000256" key="7">
    <source>
        <dbReference type="PROSITE-ProRule" id="PRU00175"/>
    </source>
</evidence>
<dbReference type="SUPFAM" id="SSF57850">
    <property type="entry name" value="RING/U-box"/>
    <property type="match status" value="1"/>
</dbReference>
<keyword evidence="3" id="KW-0479">Metal-binding</keyword>
<comment type="catalytic activity">
    <reaction evidence="1">
        <text>S-ubiquitinyl-[E2 ubiquitin-conjugating enzyme]-L-cysteine + [acceptor protein]-L-lysine = [E2 ubiquitin-conjugating enzyme]-L-cysteine + N(6)-ubiquitinyl-[acceptor protein]-L-lysine.</text>
        <dbReference type="EC" id="2.3.2.27"/>
    </reaction>
</comment>
<dbReference type="Pfam" id="PF13639">
    <property type="entry name" value="zf-RING_2"/>
    <property type="match status" value="1"/>
</dbReference>
<sequence length="187" mass="20195">MFFDGLSHHHGAPEASPYNDGHHSVVVFLTFAIFFSFVVIYLTIGLIWALAVTALAVALSFGYLSARRRRAALRRAPAVIGVHLASRSSDGGLDHFDPAVSRLLPAFPYKREASGGDAGAVSGWAQCVICLGLMQVGEMVRRLPACNHLFHADCIDMWLRSHSTCPICRAVVAELTVGLPSEPEPVV</sequence>
<evidence type="ECO:0000256" key="2">
    <source>
        <dbReference type="ARBA" id="ARBA00012483"/>
    </source>
</evidence>
<dbReference type="GO" id="GO:0061630">
    <property type="term" value="F:ubiquitin protein ligase activity"/>
    <property type="evidence" value="ECO:0007669"/>
    <property type="project" value="UniProtKB-EC"/>
</dbReference>
<dbReference type="GO" id="GO:0008270">
    <property type="term" value="F:zinc ion binding"/>
    <property type="evidence" value="ECO:0007669"/>
    <property type="project" value="UniProtKB-KW"/>
</dbReference>
<evidence type="ECO:0000256" key="3">
    <source>
        <dbReference type="ARBA" id="ARBA00022723"/>
    </source>
</evidence>
<feature type="transmembrane region" description="Helical" evidence="8">
    <location>
        <begin position="21"/>
        <end position="41"/>
    </location>
</feature>
<dbReference type="InterPro" id="IPR053238">
    <property type="entry name" value="RING-H2_zinc_finger"/>
</dbReference>
<dbReference type="SMART" id="SM00184">
    <property type="entry name" value="RING"/>
    <property type="match status" value="1"/>
</dbReference>
<keyword evidence="11" id="KW-1185">Reference proteome</keyword>
<keyword evidence="5" id="KW-0862">Zinc</keyword>
<dbReference type="PROSITE" id="PS50089">
    <property type="entry name" value="ZF_RING_2"/>
    <property type="match status" value="1"/>
</dbReference>
<dbReference type="PANTHER" id="PTHR14155:SF497">
    <property type="entry name" value="RING-TYPE DOMAIN-CONTAINING PROTEIN"/>
    <property type="match status" value="1"/>
</dbReference>
<evidence type="ECO:0000256" key="1">
    <source>
        <dbReference type="ARBA" id="ARBA00000900"/>
    </source>
</evidence>
<comment type="similarity">
    <text evidence="6">Belongs to the RING-type zinc finger family. ATL subfamily.</text>
</comment>
<dbReference type="Gene3D" id="3.30.40.10">
    <property type="entry name" value="Zinc/RING finger domain, C3HC4 (zinc finger)"/>
    <property type="match status" value="1"/>
</dbReference>
<name>A0AAD8TTW6_LOLMU</name>
<comment type="caution">
    <text evidence="10">The sequence shown here is derived from an EMBL/GenBank/DDBJ whole genome shotgun (WGS) entry which is preliminary data.</text>
</comment>
<dbReference type="EC" id="2.3.2.27" evidence="2"/>
<dbReference type="AlphaFoldDB" id="A0AAD8TTW6"/>
<feature type="transmembrane region" description="Helical" evidence="8">
    <location>
        <begin position="47"/>
        <end position="66"/>
    </location>
</feature>
<evidence type="ECO:0000313" key="11">
    <source>
        <dbReference type="Proteomes" id="UP001231189"/>
    </source>
</evidence>
<keyword evidence="8" id="KW-1133">Transmembrane helix</keyword>
<evidence type="ECO:0000259" key="9">
    <source>
        <dbReference type="PROSITE" id="PS50089"/>
    </source>
</evidence>
<evidence type="ECO:0000256" key="5">
    <source>
        <dbReference type="ARBA" id="ARBA00022833"/>
    </source>
</evidence>